<feature type="domain" description="GGDEF" evidence="7">
    <location>
        <begin position="331"/>
        <end position="462"/>
    </location>
</feature>
<dbReference type="Gene3D" id="3.30.70.270">
    <property type="match status" value="1"/>
</dbReference>
<evidence type="ECO:0000256" key="3">
    <source>
        <dbReference type="SAM" id="MobiDB-lite"/>
    </source>
</evidence>
<name>A0ABV7T9J5_9GAMM</name>
<dbReference type="InterPro" id="IPR000160">
    <property type="entry name" value="GGDEF_dom"/>
</dbReference>
<evidence type="ECO:0000259" key="6">
    <source>
        <dbReference type="PROSITE" id="PS50883"/>
    </source>
</evidence>
<dbReference type="SUPFAM" id="SSF46458">
    <property type="entry name" value="Globin-like"/>
    <property type="match status" value="1"/>
</dbReference>
<dbReference type="SMART" id="SM00052">
    <property type="entry name" value="EAL"/>
    <property type="match status" value="1"/>
</dbReference>
<dbReference type="NCBIfam" id="TIGR00229">
    <property type="entry name" value="sensory_box"/>
    <property type="match status" value="1"/>
</dbReference>
<dbReference type="CDD" id="cd01068">
    <property type="entry name" value="globin_sensor"/>
    <property type="match status" value="1"/>
</dbReference>
<dbReference type="Proteomes" id="UP001595630">
    <property type="component" value="Unassembled WGS sequence"/>
</dbReference>
<keyword evidence="9" id="KW-1185">Reference proteome</keyword>
<feature type="domain" description="PAC" evidence="5">
    <location>
        <begin position="250"/>
        <end position="298"/>
    </location>
</feature>
<dbReference type="PANTHER" id="PTHR44757:SF2">
    <property type="entry name" value="BIOFILM ARCHITECTURE MAINTENANCE PROTEIN MBAA"/>
    <property type="match status" value="1"/>
</dbReference>
<dbReference type="InterPro" id="IPR013655">
    <property type="entry name" value="PAS_fold_3"/>
</dbReference>
<organism evidence="8 9">
    <name type="scientific">Stutzerimonas tarimensis</name>
    <dbReference type="NCBI Taxonomy" id="1507735"/>
    <lineage>
        <taxon>Bacteria</taxon>
        <taxon>Pseudomonadati</taxon>
        <taxon>Pseudomonadota</taxon>
        <taxon>Gammaproteobacteria</taxon>
        <taxon>Pseudomonadales</taxon>
        <taxon>Pseudomonadaceae</taxon>
        <taxon>Stutzerimonas</taxon>
    </lineage>
</organism>
<dbReference type="InterPro" id="IPR012292">
    <property type="entry name" value="Globin/Proto"/>
</dbReference>
<dbReference type="CDD" id="cd01948">
    <property type="entry name" value="EAL"/>
    <property type="match status" value="1"/>
</dbReference>
<dbReference type="InterPro" id="IPR035919">
    <property type="entry name" value="EAL_sf"/>
</dbReference>
<dbReference type="Pfam" id="PF00563">
    <property type="entry name" value="EAL"/>
    <property type="match status" value="1"/>
</dbReference>
<dbReference type="PROSITE" id="PS50883">
    <property type="entry name" value="EAL"/>
    <property type="match status" value="1"/>
</dbReference>
<dbReference type="InterPro" id="IPR009050">
    <property type="entry name" value="Globin-like_sf"/>
</dbReference>
<evidence type="ECO:0000259" key="4">
    <source>
        <dbReference type="PROSITE" id="PS50112"/>
    </source>
</evidence>
<dbReference type="CDD" id="cd00130">
    <property type="entry name" value="PAS"/>
    <property type="match status" value="1"/>
</dbReference>
<dbReference type="PROSITE" id="PS50887">
    <property type="entry name" value="GGDEF"/>
    <property type="match status" value="1"/>
</dbReference>
<dbReference type="InterPro" id="IPR035965">
    <property type="entry name" value="PAS-like_dom_sf"/>
</dbReference>
<proteinExistence type="predicted"/>
<dbReference type="SMART" id="SM00091">
    <property type="entry name" value="PAS"/>
    <property type="match status" value="1"/>
</dbReference>
<accession>A0ABV7T9J5</accession>
<evidence type="ECO:0000256" key="2">
    <source>
        <dbReference type="ARBA" id="ARBA00029839"/>
    </source>
</evidence>
<evidence type="ECO:0000313" key="9">
    <source>
        <dbReference type="Proteomes" id="UP001595630"/>
    </source>
</evidence>
<dbReference type="NCBIfam" id="TIGR00254">
    <property type="entry name" value="GGDEF"/>
    <property type="match status" value="1"/>
</dbReference>
<gene>
    <name evidence="8" type="ORF">ACFOMF_10900</name>
</gene>
<comment type="caution">
    <text evidence="8">The sequence shown here is derived from an EMBL/GenBank/DDBJ whole genome shotgun (WGS) entry which is preliminary data.</text>
</comment>
<dbReference type="InterPro" id="IPR001610">
    <property type="entry name" value="PAC"/>
</dbReference>
<evidence type="ECO:0000259" key="7">
    <source>
        <dbReference type="PROSITE" id="PS50887"/>
    </source>
</evidence>
<sequence length="745" mass="84051">MKGLAPELDELIARIGLDDDDVRLRSRFLDMQPQDLERMNQASAMLEDSHRDFIDRLYRHLEHFEPMARILRDPTTLQRLKTRQQEYYQQLWSGPYGNDYLRDRLHIGLVHQRVGIGLKWYLGAYRLYLDHMLELLGGGESLDTFRSLLKAVFFDISLAADTYTAAQHRALEQSEARFARALRGANDGIWDWDVAHDRLYLSSRWTDMLGFDHDSFGDSSACWFSRVHQDDLPGLHQAIQAHLAGESSSLHYEYRIRKHNGQYLWVLVRGVLEPGSQRMAGSQTDISQNKEVEQQLRHAARHDPLTGLANRTRLEELLGQSLQRQRMNHARHSAVLFVDLDRFKLINDSLGHAIGDEVLVEVAHRLKRCLRVGDHLIRFGGDEFVALLNDLSCLEDADRIAQRMLDALYQPLHVQEKPLMVSASIGIALLDADAQSNVLQAADLALYRAKASGKAQFARYSDELRSHADHRLRLESALGLALRNGEFELHYQPICHIDGVPRVVGVEALLRWHSDSGLVPPTEFIPILEESGLIVPVGEWVLRESCRQTRAWQLTGHEPLYCSVNLSSRQLHQPEFARCLASILEETGLPPTSLILEITESLLMQDTADTLMSLREIAALGVRLALDDFGTGYCSLGYLTRFPLHILKVDRSFIDGAPSNPELGTISRAIIGLGTNLGLQVIAEGVEDTPHLDFLRTEGCSYAQGFWFSRPRPAKELQGLLDGNERPHGGNLNGETPCKLAAGNH</sequence>
<dbReference type="Pfam" id="PF11563">
    <property type="entry name" value="Protoglobin"/>
    <property type="match status" value="1"/>
</dbReference>
<dbReference type="SUPFAM" id="SSF141868">
    <property type="entry name" value="EAL domain-like"/>
    <property type="match status" value="1"/>
</dbReference>
<protein>
    <recommendedName>
        <fullName evidence="1">Diguanylate cyclase DosC</fullName>
    </recommendedName>
    <alternativeName>
        <fullName evidence="2">Direct oxygen-sensing cyclase</fullName>
    </alternativeName>
</protein>
<feature type="domain" description="PAS" evidence="4">
    <location>
        <begin position="174"/>
        <end position="246"/>
    </location>
</feature>
<dbReference type="SUPFAM" id="SSF55785">
    <property type="entry name" value="PYP-like sensor domain (PAS domain)"/>
    <property type="match status" value="1"/>
</dbReference>
<dbReference type="InterPro" id="IPR039379">
    <property type="entry name" value="Protoglobin_sensor_dom"/>
</dbReference>
<dbReference type="InterPro" id="IPR000014">
    <property type="entry name" value="PAS"/>
</dbReference>
<dbReference type="InterPro" id="IPR000700">
    <property type="entry name" value="PAS-assoc_C"/>
</dbReference>
<reference evidence="9" key="1">
    <citation type="journal article" date="2019" name="Int. J. Syst. Evol. Microbiol.">
        <title>The Global Catalogue of Microorganisms (GCM) 10K type strain sequencing project: providing services to taxonomists for standard genome sequencing and annotation.</title>
        <authorList>
            <consortium name="The Broad Institute Genomics Platform"/>
            <consortium name="The Broad Institute Genome Sequencing Center for Infectious Disease"/>
            <person name="Wu L."/>
            <person name="Ma J."/>
        </authorList>
    </citation>
    <scope>NUCLEOTIDE SEQUENCE [LARGE SCALE GENOMIC DNA]</scope>
    <source>
        <strain evidence="9">KCTC 42447</strain>
    </source>
</reference>
<dbReference type="SUPFAM" id="SSF55073">
    <property type="entry name" value="Nucleotide cyclase"/>
    <property type="match status" value="1"/>
</dbReference>
<dbReference type="SMART" id="SM00267">
    <property type="entry name" value="GGDEF"/>
    <property type="match status" value="1"/>
</dbReference>
<dbReference type="InterPro" id="IPR043128">
    <property type="entry name" value="Rev_trsase/Diguanyl_cyclase"/>
</dbReference>
<dbReference type="InterPro" id="IPR001633">
    <property type="entry name" value="EAL_dom"/>
</dbReference>
<evidence type="ECO:0000259" key="5">
    <source>
        <dbReference type="PROSITE" id="PS50113"/>
    </source>
</evidence>
<dbReference type="InterPro" id="IPR044398">
    <property type="entry name" value="Globin-sensor_dom"/>
</dbReference>
<dbReference type="Pfam" id="PF00990">
    <property type="entry name" value="GGDEF"/>
    <property type="match status" value="1"/>
</dbReference>
<dbReference type="InterPro" id="IPR029787">
    <property type="entry name" value="Nucleotide_cyclase"/>
</dbReference>
<dbReference type="Gene3D" id="3.20.20.450">
    <property type="entry name" value="EAL domain"/>
    <property type="match status" value="1"/>
</dbReference>
<feature type="domain" description="EAL" evidence="6">
    <location>
        <begin position="471"/>
        <end position="725"/>
    </location>
</feature>
<evidence type="ECO:0000313" key="8">
    <source>
        <dbReference type="EMBL" id="MFC3608286.1"/>
    </source>
</evidence>
<dbReference type="InterPro" id="IPR052155">
    <property type="entry name" value="Biofilm_reg_signaling"/>
</dbReference>
<dbReference type="Gene3D" id="1.10.490.10">
    <property type="entry name" value="Globins"/>
    <property type="match status" value="1"/>
</dbReference>
<dbReference type="Gene3D" id="3.30.450.20">
    <property type="entry name" value="PAS domain"/>
    <property type="match status" value="1"/>
</dbReference>
<dbReference type="Pfam" id="PF08447">
    <property type="entry name" value="PAS_3"/>
    <property type="match status" value="1"/>
</dbReference>
<evidence type="ECO:0000256" key="1">
    <source>
        <dbReference type="ARBA" id="ARBA00015125"/>
    </source>
</evidence>
<dbReference type="PROSITE" id="PS50113">
    <property type="entry name" value="PAC"/>
    <property type="match status" value="1"/>
</dbReference>
<dbReference type="EMBL" id="JBHRXZ010000022">
    <property type="protein sequence ID" value="MFC3608286.1"/>
    <property type="molecule type" value="Genomic_DNA"/>
</dbReference>
<dbReference type="PANTHER" id="PTHR44757">
    <property type="entry name" value="DIGUANYLATE CYCLASE DGCP"/>
    <property type="match status" value="1"/>
</dbReference>
<dbReference type="CDD" id="cd01949">
    <property type="entry name" value="GGDEF"/>
    <property type="match status" value="1"/>
</dbReference>
<dbReference type="RefSeq" id="WP_386364678.1">
    <property type="nucleotide sequence ID" value="NZ_JBHRXZ010000022.1"/>
</dbReference>
<dbReference type="PROSITE" id="PS50112">
    <property type="entry name" value="PAS"/>
    <property type="match status" value="1"/>
</dbReference>
<dbReference type="SMART" id="SM00086">
    <property type="entry name" value="PAC"/>
    <property type="match status" value="1"/>
</dbReference>
<feature type="region of interest" description="Disordered" evidence="3">
    <location>
        <begin position="722"/>
        <end position="745"/>
    </location>
</feature>